<protein>
    <submittedName>
        <fullName evidence="3">NAD-dependent succinate-semialdehyde dehydrogenase</fullName>
    </submittedName>
</protein>
<feature type="domain" description="Aldehyde dehydrogenase" evidence="2">
    <location>
        <begin position="17"/>
        <end position="480"/>
    </location>
</feature>
<dbReference type="PROSITE" id="PS00070">
    <property type="entry name" value="ALDEHYDE_DEHYDR_CYS"/>
    <property type="match status" value="1"/>
</dbReference>
<sequence length="489" mass="53416">MKINGIKENTIFIDGVWREAAGGKTEAVLNPATLEHIMSFSYGDEKDARLAVQAAKDALPLWSAKTARERSGYLYRAYQLMMERQEDLAVILTTEQGKPLAESRGEIASAASYLLWYAEEANRIYGEMIPSSNKGKRLFTIPQPIGVVAAITPWNFPSSMIARKLGPALAAGCTVVLKPAEQTPLSAVGLVKIFEEAGLPKGVLNLVTGDPASIGKAWLEEQDVRLITFTGSTEVGKHLMRSSADNVKKLSLELGGHAPILVFEDADIDQAVSLSLMSKFRNAGQTCICANRIYVQESIYNHFVKKLVEKVKQLKMGNGLETGIEIGPLIDNHALEKVQSHVQDAINKGASITAGGNRPSLSKNLKGFYYTPTVLTGITDEMLVMKEETFGPVVPIQSFTSEEEAIEKANLTSYGLASYVFTENINRAWRVMEQLEYGIIGINDVFPAAAEAPFGGIKQSGQGKEGGREGMMEYVEMKYISMGLKEAEY</sequence>
<dbReference type="Gene3D" id="3.40.309.10">
    <property type="entry name" value="Aldehyde Dehydrogenase, Chain A, domain 2"/>
    <property type="match status" value="1"/>
</dbReference>
<evidence type="ECO:0000313" key="4">
    <source>
        <dbReference type="Proteomes" id="UP001341444"/>
    </source>
</evidence>
<dbReference type="PANTHER" id="PTHR43353:SF5">
    <property type="entry name" value="SUCCINATE-SEMIALDEHYDE DEHYDROGENASE, MITOCHONDRIAL"/>
    <property type="match status" value="1"/>
</dbReference>
<dbReference type="SUPFAM" id="SSF53720">
    <property type="entry name" value="ALDH-like"/>
    <property type="match status" value="1"/>
</dbReference>
<evidence type="ECO:0000256" key="1">
    <source>
        <dbReference type="ARBA" id="ARBA00023002"/>
    </source>
</evidence>
<dbReference type="RefSeq" id="WP_066265971.1">
    <property type="nucleotide sequence ID" value="NZ_JARMAB010000006.1"/>
</dbReference>
<dbReference type="Pfam" id="PF00171">
    <property type="entry name" value="Aldedh"/>
    <property type="match status" value="1"/>
</dbReference>
<dbReference type="InterPro" id="IPR016163">
    <property type="entry name" value="Ald_DH_C"/>
</dbReference>
<comment type="caution">
    <text evidence="3">The sequence shown here is derived from an EMBL/GenBank/DDBJ whole genome shotgun (WGS) entry which is preliminary data.</text>
</comment>
<gene>
    <name evidence="3" type="ORF">P4T90_04520</name>
</gene>
<dbReference type="EMBL" id="JARMAB010000006">
    <property type="protein sequence ID" value="MED1202354.1"/>
    <property type="molecule type" value="Genomic_DNA"/>
</dbReference>
<dbReference type="InterPro" id="IPR016161">
    <property type="entry name" value="Ald_DH/histidinol_DH"/>
</dbReference>
<dbReference type="Proteomes" id="UP001341444">
    <property type="component" value="Unassembled WGS sequence"/>
</dbReference>
<proteinExistence type="predicted"/>
<dbReference type="InterPro" id="IPR016160">
    <property type="entry name" value="Ald_DH_CS_CYS"/>
</dbReference>
<keyword evidence="1" id="KW-0560">Oxidoreductase</keyword>
<dbReference type="InterPro" id="IPR050740">
    <property type="entry name" value="Aldehyde_DH_Superfamily"/>
</dbReference>
<reference evidence="3 4" key="1">
    <citation type="submission" date="2023-03" db="EMBL/GenBank/DDBJ databases">
        <title>Bacillus Genome Sequencing.</title>
        <authorList>
            <person name="Dunlap C."/>
        </authorList>
    </citation>
    <scope>NUCLEOTIDE SEQUENCE [LARGE SCALE GENOMIC DNA]</scope>
    <source>
        <strain evidence="3 4">B-23453</strain>
    </source>
</reference>
<evidence type="ECO:0000313" key="3">
    <source>
        <dbReference type="EMBL" id="MED1202354.1"/>
    </source>
</evidence>
<dbReference type="InterPro" id="IPR015590">
    <property type="entry name" value="Aldehyde_DH_dom"/>
</dbReference>
<accession>A0ABU6MCG8</accession>
<dbReference type="CDD" id="cd07103">
    <property type="entry name" value="ALDH_F5_SSADH_GabD"/>
    <property type="match status" value="1"/>
</dbReference>
<name>A0ABU6MCG8_9BACI</name>
<organism evidence="3 4">
    <name type="scientific">Heyndrickxia acidicola</name>
    <dbReference type="NCBI Taxonomy" id="209389"/>
    <lineage>
        <taxon>Bacteria</taxon>
        <taxon>Bacillati</taxon>
        <taxon>Bacillota</taxon>
        <taxon>Bacilli</taxon>
        <taxon>Bacillales</taxon>
        <taxon>Bacillaceae</taxon>
        <taxon>Heyndrickxia</taxon>
    </lineage>
</organism>
<dbReference type="InterPro" id="IPR016162">
    <property type="entry name" value="Ald_DH_N"/>
</dbReference>
<dbReference type="Gene3D" id="3.40.605.10">
    <property type="entry name" value="Aldehyde Dehydrogenase, Chain A, domain 1"/>
    <property type="match status" value="1"/>
</dbReference>
<evidence type="ECO:0000259" key="2">
    <source>
        <dbReference type="Pfam" id="PF00171"/>
    </source>
</evidence>
<dbReference type="PANTHER" id="PTHR43353">
    <property type="entry name" value="SUCCINATE-SEMIALDEHYDE DEHYDROGENASE, MITOCHONDRIAL"/>
    <property type="match status" value="1"/>
</dbReference>
<keyword evidence="4" id="KW-1185">Reference proteome</keyword>